<dbReference type="CDD" id="cd07323">
    <property type="entry name" value="LAM"/>
    <property type="match status" value="1"/>
</dbReference>
<dbReference type="InterPro" id="IPR012677">
    <property type="entry name" value="Nucleotide-bd_a/b_plait_sf"/>
</dbReference>
<evidence type="ECO:0000313" key="14">
    <source>
        <dbReference type="WBParaSite" id="SMTH1_71850.1"/>
    </source>
</evidence>
<evidence type="ECO:0000313" key="15">
    <source>
        <dbReference type="WBParaSite" id="SMTH1_71850.3"/>
    </source>
</evidence>
<proteinExistence type="predicted"/>
<dbReference type="WBParaSite" id="SMTH1_71850.3">
    <property type="protein sequence ID" value="SMTH1_71850.3"/>
    <property type="gene ID" value="SMTH1_71850"/>
</dbReference>
<dbReference type="GO" id="GO:0008380">
    <property type="term" value="P:RNA splicing"/>
    <property type="evidence" value="ECO:0007669"/>
    <property type="project" value="UniProtKB-KW"/>
</dbReference>
<evidence type="ECO:0000256" key="6">
    <source>
        <dbReference type="ARBA" id="ARBA00022884"/>
    </source>
</evidence>
<sequence>MNLSKDLAPNDQNNLKILRQVEFYLSEGNLNRDSFFKQEMQKRDDGGIPIDLLLKCNRMIAMNVTEDIIKNVVGTSKIVSLSNDGLAIVRVLPLSELGPRERRTILVTGLPRLSIGITEKVDVDNTPHRQSSKPSENELKNITSASWELGDWIRNKFEEYGEVLFVSLPRYHHSNSFRGFAFVEFRTSKSARKAVKHMCAFMENEKWLVQPTEANEVSECPESAWKPRLASKVSFSPQQMLARRHIWRCCSRKNKQLIAAFKHLRQVGYTASNPCDKEYYSIILGDNSTEAILNYVKNNRTYEPCQSKLRVFRYSDWIFWKQKFYLWQQAWIVRMHHKTELLMTNKNISNNDDYDEDASMEEKECYQIDSEINRNSLPVKCLDESSTGPKALPNNFVPNSIVQIYWPSVLIPKGDSSDTHLSDDLGDTLITPKKLSFARCLRISLEKNLLVPCNLLKDVAHVDPNPNQSLLDSVNQFGCCIIPNTNLNESLSSDEFVPLFIRMKNNKTALKLVQSVNLSTIHGVTARILEGPSEQAYCDNIIKSKLNARERHRTSQLNKRQNKNLQIIILHHSLIVYLQVIRLITSILYSMNKFSHAFCTYTPKSILHTKL</sequence>
<dbReference type="GO" id="GO:0005654">
    <property type="term" value="C:nucleoplasm"/>
    <property type="evidence" value="ECO:0007669"/>
    <property type="project" value="UniProtKB-SubCell"/>
</dbReference>
<dbReference type="GO" id="GO:0003723">
    <property type="term" value="F:RNA binding"/>
    <property type="evidence" value="ECO:0007669"/>
    <property type="project" value="UniProtKB-UniRule"/>
</dbReference>
<dbReference type="PROSITE" id="PS50961">
    <property type="entry name" value="HTH_LA"/>
    <property type="match status" value="1"/>
</dbReference>
<dbReference type="SMART" id="SM00715">
    <property type="entry name" value="LA"/>
    <property type="match status" value="1"/>
</dbReference>
<dbReference type="Gene3D" id="1.10.10.10">
    <property type="entry name" value="Winged helix-like DNA-binding domain superfamily/Winged helix DNA-binding domain"/>
    <property type="match status" value="1"/>
</dbReference>
<dbReference type="PRINTS" id="PR00302">
    <property type="entry name" value="LUPUSLA"/>
</dbReference>
<keyword evidence="7" id="KW-0508">mRNA splicing</keyword>
<dbReference type="InterPro" id="IPR036388">
    <property type="entry name" value="WH-like_DNA-bd_sf"/>
</dbReference>
<dbReference type="CDD" id="cd12290">
    <property type="entry name" value="RRM1_LARP7"/>
    <property type="match status" value="1"/>
</dbReference>
<evidence type="ECO:0000256" key="8">
    <source>
        <dbReference type="ARBA" id="ARBA00023242"/>
    </source>
</evidence>
<evidence type="ECO:0000256" key="4">
    <source>
        <dbReference type="ARBA" id="ARBA00022782"/>
    </source>
</evidence>
<dbReference type="GO" id="GO:0006397">
    <property type="term" value="P:mRNA processing"/>
    <property type="evidence" value="ECO:0007669"/>
    <property type="project" value="UniProtKB-KW"/>
</dbReference>
<organism evidence="13 15">
    <name type="scientific">Schistosoma mattheei</name>
    <dbReference type="NCBI Taxonomy" id="31246"/>
    <lineage>
        <taxon>Eukaryota</taxon>
        <taxon>Metazoa</taxon>
        <taxon>Spiralia</taxon>
        <taxon>Lophotrochozoa</taxon>
        <taxon>Platyhelminthes</taxon>
        <taxon>Trematoda</taxon>
        <taxon>Digenea</taxon>
        <taxon>Strigeidida</taxon>
        <taxon>Schistosomatoidea</taxon>
        <taxon>Schistosomatidae</taxon>
        <taxon>Schistosoma</taxon>
    </lineage>
</organism>
<dbReference type="Proteomes" id="UP000050791">
    <property type="component" value="Unassembled WGS sequence"/>
</dbReference>
<comment type="subcellular location">
    <subcellularLocation>
        <location evidence="1">Nucleus</location>
        <location evidence="1">Nucleoplasm</location>
    </subcellularLocation>
</comment>
<keyword evidence="4" id="KW-0221">Differentiation</keyword>
<evidence type="ECO:0000256" key="10">
    <source>
        <dbReference type="PROSITE-ProRule" id="PRU00332"/>
    </source>
</evidence>
<dbReference type="WBParaSite" id="SMTH1_71850.1">
    <property type="protein sequence ID" value="SMTH1_71850.1"/>
    <property type="gene ID" value="SMTH1_71850"/>
</dbReference>
<evidence type="ECO:0000256" key="2">
    <source>
        <dbReference type="ARBA" id="ARBA00015867"/>
    </source>
</evidence>
<keyword evidence="8" id="KW-0539">Nucleus</keyword>
<evidence type="ECO:0000256" key="7">
    <source>
        <dbReference type="ARBA" id="ARBA00023187"/>
    </source>
</evidence>
<dbReference type="Pfam" id="PF00076">
    <property type="entry name" value="RRM_1"/>
    <property type="match status" value="1"/>
</dbReference>
<dbReference type="InterPro" id="IPR002344">
    <property type="entry name" value="Lupus_La"/>
</dbReference>
<reference evidence="14 15" key="1">
    <citation type="submission" date="2023-11" db="UniProtKB">
        <authorList>
            <consortium name="WormBaseParasite"/>
        </authorList>
    </citation>
    <scope>IDENTIFICATION</scope>
</reference>
<dbReference type="InterPro" id="IPR034887">
    <property type="entry name" value="LARP7_RRM1"/>
</dbReference>
<feature type="domain" description="HTH La-type RNA-binding" evidence="12">
    <location>
        <begin position="7"/>
        <end position="98"/>
    </location>
</feature>
<keyword evidence="6 10" id="KW-0694">RNA-binding</keyword>
<dbReference type="PANTHER" id="PTHR22792">
    <property type="entry name" value="LUPUS LA PROTEIN-RELATED"/>
    <property type="match status" value="1"/>
</dbReference>
<dbReference type="InterPro" id="IPR006630">
    <property type="entry name" value="La_HTH"/>
</dbReference>
<dbReference type="InterPro" id="IPR000504">
    <property type="entry name" value="RRM_dom"/>
</dbReference>
<keyword evidence="3" id="KW-0507">mRNA processing</keyword>
<keyword evidence="5" id="KW-0744">Spermatogenesis</keyword>
<protein>
    <recommendedName>
        <fullName evidence="2">La-related protein 7</fullName>
    </recommendedName>
    <alternativeName>
        <fullName evidence="9">La ribonucleoprotein domain family member 7</fullName>
    </alternativeName>
</protein>
<dbReference type="Gene3D" id="3.30.70.330">
    <property type="match status" value="1"/>
</dbReference>
<evidence type="ECO:0000256" key="1">
    <source>
        <dbReference type="ARBA" id="ARBA00004642"/>
    </source>
</evidence>
<dbReference type="SUPFAM" id="SSF54928">
    <property type="entry name" value="RNA-binding domain, RBD"/>
    <property type="match status" value="1"/>
</dbReference>
<evidence type="ECO:0000256" key="9">
    <source>
        <dbReference type="ARBA" id="ARBA00029640"/>
    </source>
</evidence>
<dbReference type="InterPro" id="IPR036390">
    <property type="entry name" value="WH_DNA-bd_sf"/>
</dbReference>
<name>A0AA85BQI0_9TREM</name>
<dbReference type="GO" id="GO:0007283">
    <property type="term" value="P:spermatogenesis"/>
    <property type="evidence" value="ECO:0007669"/>
    <property type="project" value="UniProtKB-KW"/>
</dbReference>
<accession>A0AA85BQI0</accession>
<dbReference type="GO" id="GO:0030154">
    <property type="term" value="P:cell differentiation"/>
    <property type="evidence" value="ECO:0007669"/>
    <property type="project" value="UniProtKB-KW"/>
</dbReference>
<evidence type="ECO:0000256" key="5">
    <source>
        <dbReference type="ARBA" id="ARBA00022871"/>
    </source>
</evidence>
<dbReference type="AlphaFoldDB" id="A0AA85BQI0"/>
<dbReference type="InterPro" id="IPR035979">
    <property type="entry name" value="RBD_domain_sf"/>
</dbReference>
<dbReference type="InterPro" id="IPR045180">
    <property type="entry name" value="La_dom_prot"/>
</dbReference>
<dbReference type="PROSITE" id="PS50102">
    <property type="entry name" value="RRM"/>
    <property type="match status" value="1"/>
</dbReference>
<evidence type="ECO:0000313" key="13">
    <source>
        <dbReference type="Proteomes" id="UP000050791"/>
    </source>
</evidence>
<dbReference type="GO" id="GO:1990904">
    <property type="term" value="C:ribonucleoprotein complex"/>
    <property type="evidence" value="ECO:0007669"/>
    <property type="project" value="InterPro"/>
</dbReference>
<dbReference type="SUPFAM" id="SSF46785">
    <property type="entry name" value="Winged helix' DNA-binding domain"/>
    <property type="match status" value="1"/>
</dbReference>
<evidence type="ECO:0000259" key="12">
    <source>
        <dbReference type="PROSITE" id="PS50961"/>
    </source>
</evidence>
<evidence type="ECO:0000259" key="11">
    <source>
        <dbReference type="PROSITE" id="PS50102"/>
    </source>
</evidence>
<evidence type="ECO:0000256" key="3">
    <source>
        <dbReference type="ARBA" id="ARBA00022664"/>
    </source>
</evidence>
<feature type="domain" description="RRM" evidence="11">
    <location>
        <begin position="103"/>
        <end position="198"/>
    </location>
</feature>
<dbReference type="Pfam" id="PF05383">
    <property type="entry name" value="La"/>
    <property type="match status" value="1"/>
</dbReference>
<dbReference type="SMART" id="SM00360">
    <property type="entry name" value="RRM"/>
    <property type="match status" value="1"/>
</dbReference>